<dbReference type="AlphaFoldDB" id="A0A8S9XDV0"/>
<feature type="compositionally biased region" description="Basic and acidic residues" evidence="1">
    <location>
        <begin position="283"/>
        <end position="297"/>
    </location>
</feature>
<organism evidence="2 3">
    <name type="scientific">Apolygus lucorum</name>
    <name type="common">Small green plant bug</name>
    <name type="synonym">Lygocoris lucorum</name>
    <dbReference type="NCBI Taxonomy" id="248454"/>
    <lineage>
        <taxon>Eukaryota</taxon>
        <taxon>Metazoa</taxon>
        <taxon>Ecdysozoa</taxon>
        <taxon>Arthropoda</taxon>
        <taxon>Hexapoda</taxon>
        <taxon>Insecta</taxon>
        <taxon>Pterygota</taxon>
        <taxon>Neoptera</taxon>
        <taxon>Paraneoptera</taxon>
        <taxon>Hemiptera</taxon>
        <taxon>Heteroptera</taxon>
        <taxon>Panheteroptera</taxon>
        <taxon>Cimicomorpha</taxon>
        <taxon>Miridae</taxon>
        <taxon>Mirini</taxon>
        <taxon>Apolygus</taxon>
    </lineage>
</organism>
<feature type="region of interest" description="Disordered" evidence="1">
    <location>
        <begin position="252"/>
        <end position="297"/>
    </location>
</feature>
<feature type="compositionally biased region" description="Basic and acidic residues" evidence="1">
    <location>
        <begin position="262"/>
        <end position="273"/>
    </location>
</feature>
<evidence type="ECO:0000313" key="3">
    <source>
        <dbReference type="Proteomes" id="UP000466442"/>
    </source>
</evidence>
<dbReference type="EMBL" id="WIXP02000009">
    <property type="protein sequence ID" value="KAF6205765.1"/>
    <property type="molecule type" value="Genomic_DNA"/>
</dbReference>
<accession>A0A8S9XDV0</accession>
<proteinExistence type="predicted"/>
<reference evidence="2" key="1">
    <citation type="journal article" date="2021" name="Mol. Ecol. Resour.">
        <title>Apolygus lucorum genome provides insights into omnivorousness and mesophyll feeding.</title>
        <authorList>
            <person name="Liu Y."/>
            <person name="Liu H."/>
            <person name="Wang H."/>
            <person name="Huang T."/>
            <person name="Liu B."/>
            <person name="Yang B."/>
            <person name="Yin L."/>
            <person name="Li B."/>
            <person name="Zhang Y."/>
            <person name="Zhang S."/>
            <person name="Jiang F."/>
            <person name="Zhang X."/>
            <person name="Ren Y."/>
            <person name="Wang B."/>
            <person name="Wang S."/>
            <person name="Lu Y."/>
            <person name="Wu K."/>
            <person name="Fan W."/>
            <person name="Wang G."/>
        </authorList>
    </citation>
    <scope>NUCLEOTIDE SEQUENCE</scope>
    <source>
        <strain evidence="2">12Hb</strain>
    </source>
</reference>
<evidence type="ECO:0000313" key="2">
    <source>
        <dbReference type="EMBL" id="KAF6205765.1"/>
    </source>
</evidence>
<dbReference type="OrthoDB" id="338650at2759"/>
<keyword evidence="3" id="KW-1185">Reference proteome</keyword>
<feature type="region of interest" description="Disordered" evidence="1">
    <location>
        <begin position="53"/>
        <end position="104"/>
    </location>
</feature>
<protein>
    <submittedName>
        <fullName evidence="2">Uncharacterized protein</fullName>
    </submittedName>
</protein>
<feature type="region of interest" description="Disordered" evidence="1">
    <location>
        <begin position="1"/>
        <end position="27"/>
    </location>
</feature>
<comment type="caution">
    <text evidence="2">The sequence shown here is derived from an EMBL/GenBank/DDBJ whole genome shotgun (WGS) entry which is preliminary data.</text>
</comment>
<name>A0A8S9XDV0_APOLU</name>
<dbReference type="Proteomes" id="UP000466442">
    <property type="component" value="Linkage Group LG9"/>
</dbReference>
<evidence type="ECO:0000256" key="1">
    <source>
        <dbReference type="SAM" id="MobiDB-lite"/>
    </source>
</evidence>
<sequence>MELGYWSSLVAGGGSERGMERSDASDDECCVSRLSLMERSRRVGVVSLGASIGAGGGKRRLPSPLSPDSAIGGSEDDEVRKSARTDGEDDDDVLRDDVSPPPLRTLRAPSVVISDYSDETVPCITLEEIERLRDEYDSRLSNEDTASECSATSSWSSWGLDPSDYQLRTPQRKTSDCSTCSTLSGDDDAPSPIILQEVVVKKKRFTRVERDILSDTVRWTYFIVLAVPIEQDDIGTQFQEVLNLLQSPDLTLGESSFEPSNNEEKDESKKRDGQYSNVRTGRNIRELKISNSQEHKM</sequence>
<gene>
    <name evidence="2" type="ORF">GE061_019938</name>
</gene>